<evidence type="ECO:0000256" key="4">
    <source>
        <dbReference type="ARBA" id="ARBA00023136"/>
    </source>
</evidence>
<keyword evidence="8" id="KW-1185">Reference proteome</keyword>
<evidence type="ECO:0000256" key="3">
    <source>
        <dbReference type="ARBA" id="ARBA00022989"/>
    </source>
</evidence>
<dbReference type="SUPFAM" id="SSF55785">
    <property type="entry name" value="PYP-like sensor domain (PAS domain)"/>
    <property type="match status" value="1"/>
</dbReference>
<keyword evidence="2 5" id="KW-0812">Transmembrane</keyword>
<dbReference type="GeneID" id="92352315"/>
<evidence type="ECO:0000256" key="5">
    <source>
        <dbReference type="SAM" id="Phobius"/>
    </source>
</evidence>
<proteinExistence type="predicted"/>
<name>I4Z5A9_9BURK</name>
<comment type="subcellular location">
    <subcellularLocation>
        <location evidence="1">Membrane</location>
    </subcellularLocation>
</comment>
<evidence type="ECO:0000256" key="1">
    <source>
        <dbReference type="ARBA" id="ARBA00004370"/>
    </source>
</evidence>
<dbReference type="OrthoDB" id="9763119at2"/>
<dbReference type="HOGENOM" id="CLU_000445_70_59_4"/>
<dbReference type="RefSeq" id="WP_009453533.1">
    <property type="nucleotide sequence ID" value="NZ_JH660687.1"/>
</dbReference>
<feature type="domain" description="CHASE" evidence="6">
    <location>
        <begin position="84"/>
        <end position="276"/>
    </location>
</feature>
<feature type="transmembrane region" description="Helical" evidence="5">
    <location>
        <begin position="328"/>
        <end position="348"/>
    </location>
</feature>
<keyword evidence="4 5" id="KW-0472">Membrane</keyword>
<organism evidence="7 8">
    <name type="scientific">Leptothrix ochracea L12</name>
    <dbReference type="NCBI Taxonomy" id="735332"/>
    <lineage>
        <taxon>Bacteria</taxon>
        <taxon>Pseudomonadati</taxon>
        <taxon>Pseudomonadota</taxon>
        <taxon>Betaproteobacteria</taxon>
        <taxon>Burkholderiales</taxon>
        <taxon>Sphaerotilaceae</taxon>
        <taxon>Leptothrix</taxon>
    </lineage>
</organism>
<dbReference type="InterPro" id="IPR013656">
    <property type="entry name" value="PAS_4"/>
</dbReference>
<dbReference type="Pfam" id="PF03924">
    <property type="entry name" value="CHASE"/>
    <property type="match status" value="1"/>
</dbReference>
<evidence type="ECO:0000256" key="2">
    <source>
        <dbReference type="ARBA" id="ARBA00022692"/>
    </source>
</evidence>
<dbReference type="Gene3D" id="3.30.450.350">
    <property type="entry name" value="CHASE domain"/>
    <property type="match status" value="1"/>
</dbReference>
<dbReference type="InterPro" id="IPR035965">
    <property type="entry name" value="PAS-like_dom_sf"/>
</dbReference>
<protein>
    <submittedName>
        <fullName evidence="7">PAS domain S-box</fullName>
    </submittedName>
</protein>
<evidence type="ECO:0000259" key="6">
    <source>
        <dbReference type="PROSITE" id="PS50839"/>
    </source>
</evidence>
<reference evidence="7 8" key="1">
    <citation type="submission" date="2012-04" db="EMBL/GenBank/DDBJ databases">
        <title>Improved High-Quality Draft sequence of Leptothrix ochracea L12.</title>
        <authorList>
            <consortium name="US DOE Joint Genome Institute"/>
            <person name="Lucas S."/>
            <person name="Han J."/>
            <person name="Lapidus A."/>
            <person name="Cheng J.-F."/>
            <person name="Goodwin L."/>
            <person name="Pitluck S."/>
            <person name="Peters L."/>
            <person name="Zeytun A."/>
            <person name="Detter J.C."/>
            <person name="Han C."/>
            <person name="Tapia R."/>
            <person name="Land M."/>
            <person name="Hauser L."/>
            <person name="Kyrpides N."/>
            <person name="Ivanova N."/>
            <person name="Pagani I."/>
            <person name="Stepanauskas R."/>
            <person name="Masland D."/>
            <person name="Poulton N."/>
            <person name="Emerson D."/>
            <person name="Fleming E."/>
            <person name="Woyke T."/>
        </authorList>
    </citation>
    <scope>NUCLEOTIDE SEQUENCE [LARGE SCALE GENOMIC DNA]</scope>
    <source>
        <strain evidence="7 8">L12</strain>
    </source>
</reference>
<dbReference type="AlphaFoldDB" id="I4Z5A9"/>
<dbReference type="EMBL" id="JH660687">
    <property type="protein sequence ID" value="EIM31401.1"/>
    <property type="molecule type" value="Genomic_DNA"/>
</dbReference>
<dbReference type="GO" id="GO:0007165">
    <property type="term" value="P:signal transduction"/>
    <property type="evidence" value="ECO:0007669"/>
    <property type="project" value="UniProtKB-ARBA"/>
</dbReference>
<dbReference type="NCBIfam" id="TIGR00229">
    <property type="entry name" value="sensory_box"/>
    <property type="match status" value="1"/>
</dbReference>
<keyword evidence="3 5" id="KW-1133">Transmembrane helix</keyword>
<dbReference type="CDD" id="cd00130">
    <property type="entry name" value="PAS"/>
    <property type="match status" value="1"/>
</dbReference>
<dbReference type="InterPro" id="IPR000014">
    <property type="entry name" value="PAS"/>
</dbReference>
<dbReference type="SMART" id="SM01079">
    <property type="entry name" value="CHASE"/>
    <property type="match status" value="1"/>
</dbReference>
<feature type="transmembrane region" description="Helical" evidence="5">
    <location>
        <begin position="21"/>
        <end position="40"/>
    </location>
</feature>
<dbReference type="GO" id="GO:0003824">
    <property type="term" value="F:catalytic activity"/>
    <property type="evidence" value="ECO:0007669"/>
    <property type="project" value="UniProtKB-ARBA"/>
</dbReference>
<evidence type="ECO:0000313" key="8">
    <source>
        <dbReference type="Proteomes" id="UP000053899"/>
    </source>
</evidence>
<dbReference type="Gene3D" id="3.30.450.20">
    <property type="entry name" value="PAS domain"/>
    <property type="match status" value="1"/>
</dbReference>
<dbReference type="PROSITE" id="PS50839">
    <property type="entry name" value="CHASE"/>
    <property type="match status" value="1"/>
</dbReference>
<dbReference type="Pfam" id="PF08448">
    <property type="entry name" value="PAS_4"/>
    <property type="match status" value="1"/>
</dbReference>
<accession>I4Z5A9</accession>
<dbReference type="InterPro" id="IPR042240">
    <property type="entry name" value="CHASE_sf"/>
</dbReference>
<evidence type="ECO:0000313" key="7">
    <source>
        <dbReference type="EMBL" id="EIM31401.1"/>
    </source>
</evidence>
<dbReference type="Proteomes" id="UP000053899">
    <property type="component" value="Unassembled WGS sequence"/>
</dbReference>
<gene>
    <name evidence="7" type="ORF">LepocDRAFT_00001290</name>
</gene>
<dbReference type="InterPro" id="IPR006189">
    <property type="entry name" value="CHASE_dom"/>
</dbReference>
<dbReference type="GO" id="GO:0016020">
    <property type="term" value="C:membrane"/>
    <property type="evidence" value="ECO:0007669"/>
    <property type="project" value="UniProtKB-SubCell"/>
</dbReference>
<sequence length="507" mass="57134">MADLLRKSLRNLWSSLRHHPPAAWVTLVISLVLTWAGWYVTNQFIQHRASDRYAFQVKDVLGAIQQRMQTYESMLRGGAGLFGASETVDRREWKTYVQALQLDQRFPGIMGFGYIERISTDQLSAHLSRIRTTGNPDYVIRPEGQRDVYSATTYLEPDTEANHQALGLDLYAQPNLRGAMDRARDTGMPALSRLVSLDHVGAHDLLKERRLFMFLPIYRKNALLQTAAERQNALEGWIYTSMHSQDLLRDILGASNAEIDVEVFDGTDMRRDTMLYHDLGEEEPHLGRTDYAPDFSQTTHLEFGGETWSLFIHTQPGYIAASDTGQPIIVALGGLALDVLLFLMIGIMSDRHQQAHRIASAMTEGLQQSETRLRAILDNFPFMVWLKDEEGRLLAVNEPYAHACGRPDISSVVGMSETDLWPQDIAQAHEEQAQLAMQDRLEHITIGRITRAGQERWMEVHCAPWCANNGTVLGTVGYTLDISEQNKRSNPCAPASGVSVRSSNKLR</sequence>